<sequence length="166" mass="17796">MGKKRLGNDKPEYYPLRDAHGQVLGGIVICAWEEVIPPSYPTLEAFLRSKPSPAHLLEMSFKILDDFARPLPNVTHPPPPKPRKKRNTPDSESTTAVTEAKSVSGASSSTQTPSTPAPAATTPRMSQAEASTSSITPSQTHPPISSQASTSTQASSSKDPERDILH</sequence>
<evidence type="ECO:0000313" key="3">
    <source>
        <dbReference type="Proteomes" id="UP001437256"/>
    </source>
</evidence>
<feature type="compositionally biased region" description="Low complexity" evidence="1">
    <location>
        <begin position="106"/>
        <end position="123"/>
    </location>
</feature>
<evidence type="ECO:0000313" key="2">
    <source>
        <dbReference type="EMBL" id="KAL0057290.1"/>
    </source>
</evidence>
<feature type="compositionally biased region" description="Low complexity" evidence="1">
    <location>
        <begin position="145"/>
        <end position="157"/>
    </location>
</feature>
<dbReference type="EMBL" id="JBBXMP010000599">
    <property type="protein sequence ID" value="KAL0057290.1"/>
    <property type="molecule type" value="Genomic_DNA"/>
</dbReference>
<organism evidence="2 3">
    <name type="scientific">Marasmius tenuissimus</name>
    <dbReference type="NCBI Taxonomy" id="585030"/>
    <lineage>
        <taxon>Eukaryota</taxon>
        <taxon>Fungi</taxon>
        <taxon>Dikarya</taxon>
        <taxon>Basidiomycota</taxon>
        <taxon>Agaricomycotina</taxon>
        <taxon>Agaricomycetes</taxon>
        <taxon>Agaricomycetidae</taxon>
        <taxon>Agaricales</taxon>
        <taxon>Marasmiineae</taxon>
        <taxon>Marasmiaceae</taxon>
        <taxon>Marasmius</taxon>
    </lineage>
</organism>
<keyword evidence="3" id="KW-1185">Reference proteome</keyword>
<feature type="compositionally biased region" description="Polar residues" evidence="1">
    <location>
        <begin position="124"/>
        <end position="144"/>
    </location>
</feature>
<dbReference type="Proteomes" id="UP001437256">
    <property type="component" value="Unassembled WGS sequence"/>
</dbReference>
<name>A0ABR2Z7R6_9AGAR</name>
<accession>A0ABR2Z7R6</accession>
<protein>
    <submittedName>
        <fullName evidence="2">Uncharacterized protein</fullName>
    </submittedName>
</protein>
<comment type="caution">
    <text evidence="2">The sequence shown here is derived from an EMBL/GenBank/DDBJ whole genome shotgun (WGS) entry which is preliminary data.</text>
</comment>
<reference evidence="2 3" key="1">
    <citation type="submission" date="2024-05" db="EMBL/GenBank/DDBJ databases">
        <title>A draft genome resource for the thread blight pathogen Marasmius tenuissimus strain MS-2.</title>
        <authorList>
            <person name="Yulfo-Soto G.E."/>
            <person name="Baruah I.K."/>
            <person name="Amoako-Attah I."/>
            <person name="Bukari Y."/>
            <person name="Meinhardt L.W."/>
            <person name="Bailey B.A."/>
            <person name="Cohen S.P."/>
        </authorList>
    </citation>
    <scope>NUCLEOTIDE SEQUENCE [LARGE SCALE GENOMIC DNA]</scope>
    <source>
        <strain evidence="2 3">MS-2</strain>
    </source>
</reference>
<gene>
    <name evidence="2" type="ORF">AAF712_016075</name>
</gene>
<proteinExistence type="predicted"/>
<feature type="region of interest" description="Disordered" evidence="1">
    <location>
        <begin position="69"/>
        <end position="166"/>
    </location>
</feature>
<evidence type="ECO:0000256" key="1">
    <source>
        <dbReference type="SAM" id="MobiDB-lite"/>
    </source>
</evidence>